<evidence type="ECO:0000313" key="1">
    <source>
        <dbReference type="EMBL" id="CAG6598319.1"/>
    </source>
</evidence>
<dbReference type="EMBL" id="HBUE01234008">
    <property type="protein sequence ID" value="CAG6546155.1"/>
    <property type="molecule type" value="Transcribed_RNA"/>
</dbReference>
<organism evidence="1">
    <name type="scientific">Culex pipiens</name>
    <name type="common">House mosquito</name>
    <dbReference type="NCBI Taxonomy" id="7175"/>
    <lineage>
        <taxon>Eukaryota</taxon>
        <taxon>Metazoa</taxon>
        <taxon>Ecdysozoa</taxon>
        <taxon>Arthropoda</taxon>
        <taxon>Hexapoda</taxon>
        <taxon>Insecta</taxon>
        <taxon>Pterygota</taxon>
        <taxon>Neoptera</taxon>
        <taxon>Endopterygota</taxon>
        <taxon>Diptera</taxon>
        <taxon>Nematocera</taxon>
        <taxon>Culicoidea</taxon>
        <taxon>Culicidae</taxon>
        <taxon>Culicinae</taxon>
        <taxon>Culicini</taxon>
        <taxon>Culex</taxon>
        <taxon>Culex</taxon>
    </lineage>
</organism>
<dbReference type="AlphaFoldDB" id="A0A8D8KTW9"/>
<accession>A0A8D8KTW9</accession>
<reference evidence="1" key="1">
    <citation type="submission" date="2021-05" db="EMBL/GenBank/DDBJ databases">
        <authorList>
            <person name="Alioto T."/>
            <person name="Alioto T."/>
            <person name="Gomez Garrido J."/>
        </authorList>
    </citation>
    <scope>NUCLEOTIDE SEQUENCE</scope>
</reference>
<dbReference type="EMBL" id="HBUE01340870">
    <property type="protein sequence ID" value="CAG6598319.1"/>
    <property type="molecule type" value="Transcribed_RNA"/>
</dbReference>
<proteinExistence type="predicted"/>
<dbReference type="EMBL" id="HBUE01234006">
    <property type="protein sequence ID" value="CAG6546153.1"/>
    <property type="molecule type" value="Transcribed_RNA"/>
</dbReference>
<name>A0A8D8KTW9_CULPI</name>
<dbReference type="EMBL" id="HBUE01340872">
    <property type="protein sequence ID" value="CAG6598321.1"/>
    <property type="molecule type" value="Transcribed_RNA"/>
</dbReference>
<sequence length="102" mass="11614">MVSRVSRHFHQTRILQSVNNIPILLGRRNNRIEQDPVRWNVSKAFQTLSIISIPFRQGFNQRHVPPVTPILTTGPILAKLFRVQVAVVGTIHEKHQPALPAL</sequence>
<dbReference type="EMBL" id="HBUE01340876">
    <property type="protein sequence ID" value="CAG6598325.1"/>
    <property type="molecule type" value="Transcribed_RNA"/>
</dbReference>
<dbReference type="EMBL" id="HBUE01234005">
    <property type="protein sequence ID" value="CAG6546152.1"/>
    <property type="molecule type" value="Transcribed_RNA"/>
</dbReference>
<dbReference type="EMBL" id="HBUE01340869">
    <property type="protein sequence ID" value="CAG6598318.1"/>
    <property type="molecule type" value="Transcribed_RNA"/>
</dbReference>
<protein>
    <submittedName>
        <fullName evidence="1">(northern house mosquito) hypothetical protein</fullName>
    </submittedName>
</protein>
<dbReference type="EMBL" id="HBUE01060375">
    <property type="protein sequence ID" value="CAG6468352.1"/>
    <property type="molecule type" value="Transcribed_RNA"/>
</dbReference>
<dbReference type="EMBL" id="HBUE01234012">
    <property type="protein sequence ID" value="CAG6546159.1"/>
    <property type="molecule type" value="Transcribed_RNA"/>
</dbReference>